<dbReference type="Pfam" id="PF03412">
    <property type="entry name" value="Peptidase_C39"/>
    <property type="match status" value="1"/>
</dbReference>
<dbReference type="Proteomes" id="UP000283829">
    <property type="component" value="Unassembled WGS sequence"/>
</dbReference>
<keyword evidence="1" id="KW-0547">Nucleotide-binding</keyword>
<evidence type="ECO:0000313" key="1">
    <source>
        <dbReference type="EMBL" id="RQJ64451.1"/>
    </source>
</evidence>
<gene>
    <name evidence="1" type="ORF">COI09_11080</name>
</gene>
<dbReference type="GO" id="GO:0006508">
    <property type="term" value="P:proteolysis"/>
    <property type="evidence" value="ECO:0007669"/>
    <property type="project" value="InterPro"/>
</dbReference>
<accession>A0A0Y6C2B2</accession>
<protein>
    <submittedName>
        <fullName evidence="1">ATP-binding protein</fullName>
    </submittedName>
</protein>
<dbReference type="InterPro" id="IPR005074">
    <property type="entry name" value="Peptidase_C39"/>
</dbReference>
<dbReference type="GO" id="GO:0016020">
    <property type="term" value="C:membrane"/>
    <property type="evidence" value="ECO:0007669"/>
    <property type="project" value="InterPro"/>
</dbReference>
<sequence length="82" mass="8897">MPHLQNLSLGLKKKLPVILQTEISECGLACLAAVAGFHGFHTDLRALRSKYCPRPLQNSPKSPKCLGGNFGDFGEFCKGLIL</sequence>
<dbReference type="EMBL" id="NWXB01000030">
    <property type="protein sequence ID" value="RQJ64451.1"/>
    <property type="molecule type" value="Genomic_DNA"/>
</dbReference>
<evidence type="ECO:0000313" key="2">
    <source>
        <dbReference type="Proteomes" id="UP000283829"/>
    </source>
</evidence>
<keyword evidence="1" id="KW-0067">ATP-binding</keyword>
<dbReference type="GO" id="GO:0005524">
    <property type="term" value="F:ATP binding"/>
    <property type="evidence" value="ECO:0007669"/>
    <property type="project" value="UniProtKB-KW"/>
</dbReference>
<dbReference type="AlphaFoldDB" id="A0A0Y6C2B2"/>
<reference evidence="1 2" key="1">
    <citation type="submission" date="2017-09" db="EMBL/GenBank/DDBJ databases">
        <title>Phenotypic and genotypic characterization of Colombian isolates of Neisseria meningitidis recovered from invasive disease.</title>
        <authorList>
            <person name="Duarte C."/>
            <person name="Gabastou J.M."/>
            <person name="Moreno J."/>
        </authorList>
    </citation>
    <scope>NUCLEOTIDE SEQUENCE [LARGE SCALE GENOMIC DNA]</scope>
    <source>
        <strain evidence="1 2">INS-Nm1124</strain>
    </source>
</reference>
<dbReference type="GO" id="GO:0008233">
    <property type="term" value="F:peptidase activity"/>
    <property type="evidence" value="ECO:0007669"/>
    <property type="project" value="InterPro"/>
</dbReference>
<dbReference type="Gene3D" id="3.90.70.10">
    <property type="entry name" value="Cysteine proteinases"/>
    <property type="match status" value="1"/>
</dbReference>
<comment type="caution">
    <text evidence="1">The sequence shown here is derived from an EMBL/GenBank/DDBJ whole genome shotgun (WGS) entry which is preliminary data.</text>
</comment>
<name>A0A0Y6C2B2_NEIME</name>
<proteinExistence type="predicted"/>
<organism evidence="1 2">
    <name type="scientific">Neisseria meningitidis</name>
    <dbReference type="NCBI Taxonomy" id="487"/>
    <lineage>
        <taxon>Bacteria</taxon>
        <taxon>Pseudomonadati</taxon>
        <taxon>Pseudomonadota</taxon>
        <taxon>Betaproteobacteria</taxon>
        <taxon>Neisseriales</taxon>
        <taxon>Neisseriaceae</taxon>
        <taxon>Neisseria</taxon>
    </lineage>
</organism>